<reference evidence="2" key="1">
    <citation type="journal article" date="2019" name="Toxins">
        <title>Detection of Abrin-Like and Prepropulchellin-Like Toxin Genes and Transcripts Using Whole Genome Sequencing and Full-Length Transcript Sequencing of Abrus precatorius.</title>
        <authorList>
            <person name="Hovde B.T."/>
            <person name="Daligault H.E."/>
            <person name="Hanschen E.R."/>
            <person name="Kunde Y.A."/>
            <person name="Johnson M.B."/>
            <person name="Starkenburg S.R."/>
            <person name="Johnson S.L."/>
        </authorList>
    </citation>
    <scope>NUCLEOTIDE SEQUENCE [LARGE SCALE GENOMIC DNA]</scope>
</reference>
<dbReference type="RefSeq" id="XP_027339349.1">
    <property type="nucleotide sequence ID" value="XM_027483548.1"/>
</dbReference>
<feature type="compositionally biased region" description="Basic residues" evidence="1">
    <location>
        <begin position="30"/>
        <end position="40"/>
    </location>
</feature>
<evidence type="ECO:0000256" key="1">
    <source>
        <dbReference type="SAM" id="MobiDB-lite"/>
    </source>
</evidence>
<evidence type="ECO:0000313" key="2">
    <source>
        <dbReference type="Proteomes" id="UP000694853"/>
    </source>
</evidence>
<organism evidence="2 3">
    <name type="scientific">Abrus precatorius</name>
    <name type="common">Indian licorice</name>
    <name type="synonym">Glycine abrus</name>
    <dbReference type="NCBI Taxonomy" id="3816"/>
    <lineage>
        <taxon>Eukaryota</taxon>
        <taxon>Viridiplantae</taxon>
        <taxon>Streptophyta</taxon>
        <taxon>Embryophyta</taxon>
        <taxon>Tracheophyta</taxon>
        <taxon>Spermatophyta</taxon>
        <taxon>Magnoliopsida</taxon>
        <taxon>eudicotyledons</taxon>
        <taxon>Gunneridae</taxon>
        <taxon>Pentapetalae</taxon>
        <taxon>rosids</taxon>
        <taxon>fabids</taxon>
        <taxon>Fabales</taxon>
        <taxon>Fabaceae</taxon>
        <taxon>Papilionoideae</taxon>
        <taxon>50 kb inversion clade</taxon>
        <taxon>NPAAA clade</taxon>
        <taxon>indigoferoid/millettioid clade</taxon>
        <taxon>Abreae</taxon>
        <taxon>Abrus</taxon>
    </lineage>
</organism>
<dbReference type="GeneID" id="113853096"/>
<feature type="region of interest" description="Disordered" evidence="1">
    <location>
        <begin position="22"/>
        <end position="42"/>
    </location>
</feature>
<gene>
    <name evidence="3" type="primary">LOC113853096</name>
</gene>
<name>A0A8B8K7Y2_ABRPR</name>
<proteinExistence type="predicted"/>
<dbReference type="Proteomes" id="UP000694853">
    <property type="component" value="Unplaced"/>
</dbReference>
<protein>
    <submittedName>
        <fullName evidence="3">Uncharacterized protein LOC113853096</fullName>
    </submittedName>
</protein>
<reference evidence="3" key="2">
    <citation type="submission" date="2025-08" db="UniProtKB">
        <authorList>
            <consortium name="RefSeq"/>
        </authorList>
    </citation>
    <scope>IDENTIFICATION</scope>
    <source>
        <tissue evidence="3">Young leaves</tissue>
    </source>
</reference>
<accession>A0A8B8K7Y2</accession>
<evidence type="ECO:0000313" key="3">
    <source>
        <dbReference type="RefSeq" id="XP_027339349.1"/>
    </source>
</evidence>
<dbReference type="AlphaFoldDB" id="A0A8B8K7Y2"/>
<sequence length="84" mass="10296">MSTYPYDPNISEVRRESIEYSNAQLEEPHHHHHLHKHHHPETRERVEVVEYDQAPENRFGVVYKEDMDVETNQYYTRRNRPGWP</sequence>
<dbReference type="KEGG" id="aprc:113853096"/>
<dbReference type="OrthoDB" id="1246837at2759"/>
<keyword evidence="2" id="KW-1185">Reference proteome</keyword>